<dbReference type="RefSeq" id="WP_207701063.1">
    <property type="nucleotide sequence ID" value="NZ_JAFREL020000005.1"/>
</dbReference>
<protein>
    <submittedName>
        <fullName evidence="1">Uncharacterized protein</fullName>
    </submittedName>
</protein>
<dbReference type="InterPro" id="IPR045441">
    <property type="entry name" value="DUF6506"/>
</dbReference>
<reference evidence="1 2" key="2">
    <citation type="submission" date="2024-02" db="EMBL/GenBank/DDBJ databases">
        <title>The Genome Sequence of Enterococcus sp. DIV0159.</title>
        <authorList>
            <person name="Earl A."/>
            <person name="Manson A."/>
            <person name="Gilmore M."/>
            <person name="Sanders J."/>
            <person name="Shea T."/>
            <person name="Howe W."/>
            <person name="Livny J."/>
            <person name="Cuomo C."/>
            <person name="Neafsey D."/>
            <person name="Birren B."/>
        </authorList>
    </citation>
    <scope>NUCLEOTIDE SEQUENCE [LARGE SCALE GENOMIC DNA]</scope>
    <source>
        <strain evidence="1 2">665A</strain>
    </source>
</reference>
<dbReference type="Pfam" id="PF20116">
    <property type="entry name" value="DUF6506"/>
    <property type="match status" value="1"/>
</dbReference>
<evidence type="ECO:0000313" key="2">
    <source>
        <dbReference type="Proteomes" id="UP000664357"/>
    </source>
</evidence>
<proteinExistence type="predicted"/>
<name>A0ABV0EVD6_9ENTE</name>
<comment type="caution">
    <text evidence="1">The sequence shown here is derived from an EMBL/GenBank/DDBJ whole genome shotgun (WGS) entry which is preliminary data.</text>
</comment>
<reference evidence="1 2" key="1">
    <citation type="submission" date="2021-03" db="EMBL/GenBank/DDBJ databases">
        <authorList>
            <person name="Gilmore M.S."/>
            <person name="Schwartzman J."/>
            <person name="Van Tyne D."/>
            <person name="Martin M."/>
            <person name="Earl A.M."/>
            <person name="Manson A.L."/>
            <person name="Straub T."/>
            <person name="Salamzade R."/>
            <person name="Saavedra J."/>
            <person name="Lebreton F."/>
            <person name="Prichula J."/>
            <person name="Schaufler K."/>
            <person name="Gaca A."/>
            <person name="Sgardioli B."/>
            <person name="Wagenaar J."/>
            <person name="Strong T."/>
        </authorList>
    </citation>
    <scope>NUCLEOTIDE SEQUENCE [LARGE SCALE GENOMIC DNA]</scope>
    <source>
        <strain evidence="1 2">665A</strain>
    </source>
</reference>
<gene>
    <name evidence="1" type="ORF">JZO67_004601</name>
</gene>
<dbReference type="EMBL" id="JAFREL020000005">
    <property type="protein sequence ID" value="MEO1772619.1"/>
    <property type="molecule type" value="Genomic_DNA"/>
</dbReference>
<organism evidence="1 2">
    <name type="scientific">Candidatus Enterococcus ferrettii</name>
    <dbReference type="NCBI Taxonomy" id="2815324"/>
    <lineage>
        <taxon>Bacteria</taxon>
        <taxon>Bacillati</taxon>
        <taxon>Bacillota</taxon>
        <taxon>Bacilli</taxon>
        <taxon>Lactobacillales</taxon>
        <taxon>Enterococcaceae</taxon>
        <taxon>Enterococcus</taxon>
    </lineage>
</organism>
<keyword evidence="2" id="KW-1185">Reference proteome</keyword>
<evidence type="ECO:0000313" key="1">
    <source>
        <dbReference type="EMBL" id="MEO1772619.1"/>
    </source>
</evidence>
<dbReference type="Proteomes" id="UP000664357">
    <property type="component" value="Unassembled WGS sequence"/>
</dbReference>
<sequence length="93" mass="10161">MRFAFIILGDFDTTVDKASIHQETAQIIGVSSVEQACIVAEKLHTDGVDCIELCGAFGEDGANKIIAATKNEIPIGYVVHFEKQNELFEKLFG</sequence>
<accession>A0ABV0EVD6</accession>